<gene>
    <name evidence="2" type="ORF">MGAL_10B072591</name>
</gene>
<proteinExistence type="predicted"/>
<dbReference type="InterPro" id="IPR041698">
    <property type="entry name" value="Methyltransf_25"/>
</dbReference>
<keyword evidence="3" id="KW-1185">Reference proteome</keyword>
<reference evidence="2" key="1">
    <citation type="submission" date="2018-11" db="EMBL/GenBank/DDBJ databases">
        <authorList>
            <person name="Alioto T."/>
            <person name="Alioto T."/>
        </authorList>
    </citation>
    <scope>NUCLEOTIDE SEQUENCE</scope>
</reference>
<comment type="caution">
    <text evidence="2">The sequence shown here is derived from an EMBL/GenBank/DDBJ whole genome shotgun (WGS) entry which is preliminary data.</text>
</comment>
<evidence type="ECO:0000313" key="2">
    <source>
        <dbReference type="EMBL" id="VDI55907.1"/>
    </source>
</evidence>
<accession>A0A8B6FZB6</accession>
<protein>
    <recommendedName>
        <fullName evidence="1">Methyltransferase domain-containing protein</fullName>
    </recommendedName>
</protein>
<sequence length="221" mass="25014">MANNRNYVFHWTKKVDRREMWEKLSAQEVIGYYDEWPKHGFDEANVRGAKIAADTVMSLYDSSDRSKVKVLDVCAGTGLVGHHLKRNGFVEMDALDASEGMLNEARKKKIYRNCFQEFFTADSLIHKNGYYDCIVAAGAFLAGHLEPESVSHLIRLTKKDGHIVIVMRGPCADGNGYVDSVLQNMDKLIKGGQWEKVSQRVSNEFSFMKDITGLVLIFKVL</sequence>
<dbReference type="Pfam" id="PF13649">
    <property type="entry name" value="Methyltransf_25"/>
    <property type="match status" value="1"/>
</dbReference>
<dbReference type="Proteomes" id="UP000596742">
    <property type="component" value="Unassembled WGS sequence"/>
</dbReference>
<dbReference type="Gene3D" id="3.40.50.150">
    <property type="entry name" value="Vaccinia Virus protein VP39"/>
    <property type="match status" value="1"/>
</dbReference>
<dbReference type="InterPro" id="IPR029063">
    <property type="entry name" value="SAM-dependent_MTases_sf"/>
</dbReference>
<organism evidence="2 3">
    <name type="scientific">Mytilus galloprovincialis</name>
    <name type="common">Mediterranean mussel</name>
    <dbReference type="NCBI Taxonomy" id="29158"/>
    <lineage>
        <taxon>Eukaryota</taxon>
        <taxon>Metazoa</taxon>
        <taxon>Spiralia</taxon>
        <taxon>Lophotrochozoa</taxon>
        <taxon>Mollusca</taxon>
        <taxon>Bivalvia</taxon>
        <taxon>Autobranchia</taxon>
        <taxon>Pteriomorphia</taxon>
        <taxon>Mytilida</taxon>
        <taxon>Mytiloidea</taxon>
        <taxon>Mytilidae</taxon>
        <taxon>Mytilinae</taxon>
        <taxon>Mytilus</taxon>
    </lineage>
</organism>
<dbReference type="SUPFAM" id="SSF53335">
    <property type="entry name" value="S-adenosyl-L-methionine-dependent methyltransferases"/>
    <property type="match status" value="1"/>
</dbReference>
<evidence type="ECO:0000313" key="3">
    <source>
        <dbReference type="Proteomes" id="UP000596742"/>
    </source>
</evidence>
<name>A0A8B6FZB6_MYTGA</name>
<dbReference type="EMBL" id="UYJE01007550">
    <property type="protein sequence ID" value="VDI55907.1"/>
    <property type="molecule type" value="Genomic_DNA"/>
</dbReference>
<feature type="domain" description="Methyltransferase" evidence="1">
    <location>
        <begin position="70"/>
        <end position="161"/>
    </location>
</feature>
<dbReference type="OrthoDB" id="2019266at2759"/>
<dbReference type="CDD" id="cd02440">
    <property type="entry name" value="AdoMet_MTases"/>
    <property type="match status" value="1"/>
</dbReference>
<evidence type="ECO:0000259" key="1">
    <source>
        <dbReference type="Pfam" id="PF13649"/>
    </source>
</evidence>
<dbReference type="AlphaFoldDB" id="A0A8B6FZB6"/>